<sequence>MTMKRNVAKNYVKAMCACIMFALSMAVIPTYASAQPDAGSVAPCRLVTADVLDTYKSFSTANHPSENIDCFDQTYKRLSFKTSYSRTGQTILYTGAALSPRGNGMPGFETKYQCTYRTW</sequence>
<evidence type="ECO:0000313" key="2">
    <source>
        <dbReference type="EMBL" id="VWL91208.1"/>
    </source>
</evidence>
<evidence type="ECO:0000256" key="1">
    <source>
        <dbReference type="SAM" id="SignalP"/>
    </source>
</evidence>
<organism evidence="2 3">
    <name type="scientific">Collinsella aerofaciens</name>
    <dbReference type="NCBI Taxonomy" id="74426"/>
    <lineage>
        <taxon>Bacteria</taxon>
        <taxon>Bacillati</taxon>
        <taxon>Actinomycetota</taxon>
        <taxon>Coriobacteriia</taxon>
        <taxon>Coriobacteriales</taxon>
        <taxon>Coriobacteriaceae</taxon>
        <taxon>Collinsella</taxon>
    </lineage>
</organism>
<dbReference type="Proteomes" id="UP000368032">
    <property type="component" value="Unassembled WGS sequence"/>
</dbReference>
<feature type="signal peptide" evidence="1">
    <location>
        <begin position="1"/>
        <end position="34"/>
    </location>
</feature>
<proteinExistence type="predicted"/>
<gene>
    <name evidence="2" type="ORF">CKJAJONC_01489</name>
</gene>
<name>A0A5K1ISJ9_9ACTN</name>
<evidence type="ECO:0000313" key="3">
    <source>
        <dbReference type="Proteomes" id="UP000368032"/>
    </source>
</evidence>
<accession>A0A5K1ISJ9</accession>
<dbReference type="EMBL" id="CABWIF010000007">
    <property type="protein sequence ID" value="VWL91208.1"/>
    <property type="molecule type" value="Genomic_DNA"/>
</dbReference>
<reference evidence="2 3" key="1">
    <citation type="submission" date="2019-10" db="EMBL/GenBank/DDBJ databases">
        <authorList>
            <person name="Wolf R A."/>
        </authorList>
    </citation>
    <scope>NUCLEOTIDE SEQUENCE [LARGE SCALE GENOMIC DNA]</scope>
    <source>
        <strain evidence="2">Collinsella_aerofaciens_DSM_13712</strain>
    </source>
</reference>
<keyword evidence="1" id="KW-0732">Signal</keyword>
<protein>
    <submittedName>
        <fullName evidence="2">Uncharacterized protein</fullName>
    </submittedName>
</protein>
<feature type="chain" id="PRO_5023915795" evidence="1">
    <location>
        <begin position="35"/>
        <end position="119"/>
    </location>
</feature>
<dbReference type="AlphaFoldDB" id="A0A5K1ISJ9"/>